<organism evidence="7 8">
    <name type="scientific">Symbiodinium necroappetens</name>
    <dbReference type="NCBI Taxonomy" id="1628268"/>
    <lineage>
        <taxon>Eukaryota</taxon>
        <taxon>Sar</taxon>
        <taxon>Alveolata</taxon>
        <taxon>Dinophyceae</taxon>
        <taxon>Suessiales</taxon>
        <taxon>Symbiodiniaceae</taxon>
        <taxon>Symbiodinium</taxon>
    </lineage>
</organism>
<dbReference type="GO" id="GO:0005739">
    <property type="term" value="C:mitochondrion"/>
    <property type="evidence" value="ECO:0007669"/>
    <property type="project" value="TreeGrafter"/>
</dbReference>
<comment type="similarity">
    <text evidence="2">Belongs to the alpha-ketoglutarate dehydrogenase family.</text>
</comment>
<dbReference type="GO" id="GO:0045252">
    <property type="term" value="C:oxoglutarate dehydrogenase complex"/>
    <property type="evidence" value="ECO:0007669"/>
    <property type="project" value="TreeGrafter"/>
</dbReference>
<dbReference type="Gene3D" id="3.40.50.11610">
    <property type="entry name" value="Multifunctional 2-oxoglutarate metabolism enzyme, C-terminal domain"/>
    <property type="match status" value="1"/>
</dbReference>
<evidence type="ECO:0000256" key="1">
    <source>
        <dbReference type="ARBA" id="ARBA00001964"/>
    </source>
</evidence>
<dbReference type="InterPro" id="IPR031717">
    <property type="entry name" value="ODO-1/KGD_C"/>
</dbReference>
<dbReference type="InterPro" id="IPR042179">
    <property type="entry name" value="KGD_C_sf"/>
</dbReference>
<keyword evidence="3" id="KW-0560">Oxidoreductase</keyword>
<feature type="domain" description="2-oxoglutarate dehydrogenase E1 component/KDG C-terminal" evidence="6">
    <location>
        <begin position="25"/>
        <end position="122"/>
    </location>
</feature>
<dbReference type="OrthoDB" id="413077at2759"/>
<gene>
    <name evidence="7" type="primary">ogdh</name>
    <name evidence="7" type="ORF">SNEC2469_LOCUS14714</name>
</gene>
<feature type="region of interest" description="Disordered" evidence="5">
    <location>
        <begin position="1"/>
        <end position="20"/>
    </location>
</feature>
<dbReference type="Proteomes" id="UP000601435">
    <property type="component" value="Unassembled WGS sequence"/>
</dbReference>
<keyword evidence="4" id="KW-0786">Thiamine pyrophosphate</keyword>
<feature type="compositionally biased region" description="Basic residues" evidence="5">
    <location>
        <begin position="1"/>
        <end position="13"/>
    </location>
</feature>
<evidence type="ECO:0000256" key="4">
    <source>
        <dbReference type="ARBA" id="ARBA00023052"/>
    </source>
</evidence>
<comment type="cofactor">
    <cofactor evidence="1">
        <name>thiamine diphosphate</name>
        <dbReference type="ChEBI" id="CHEBI:58937"/>
    </cofactor>
</comment>
<dbReference type="GO" id="GO:0004591">
    <property type="term" value="F:oxoglutarate dehydrogenase (succinyl-transferring) activity"/>
    <property type="evidence" value="ECO:0007669"/>
    <property type="project" value="TreeGrafter"/>
</dbReference>
<dbReference type="AlphaFoldDB" id="A0A812TBJ6"/>
<dbReference type="InterPro" id="IPR011603">
    <property type="entry name" value="2oxoglutarate_DH_E1"/>
</dbReference>
<name>A0A812TBJ6_9DINO</name>
<dbReference type="GO" id="GO:0006099">
    <property type="term" value="P:tricarboxylic acid cycle"/>
    <property type="evidence" value="ECO:0007669"/>
    <property type="project" value="TreeGrafter"/>
</dbReference>
<dbReference type="EMBL" id="CAJNJA010023686">
    <property type="protein sequence ID" value="CAE7514778.1"/>
    <property type="molecule type" value="Genomic_DNA"/>
</dbReference>
<accession>A0A812TBJ6</accession>
<evidence type="ECO:0000313" key="7">
    <source>
        <dbReference type="EMBL" id="CAE7514778.1"/>
    </source>
</evidence>
<reference evidence="7" key="1">
    <citation type="submission" date="2021-02" db="EMBL/GenBank/DDBJ databases">
        <authorList>
            <person name="Dougan E. K."/>
            <person name="Rhodes N."/>
            <person name="Thang M."/>
            <person name="Chan C."/>
        </authorList>
    </citation>
    <scope>NUCLEOTIDE SEQUENCE</scope>
</reference>
<evidence type="ECO:0000259" key="6">
    <source>
        <dbReference type="Pfam" id="PF16870"/>
    </source>
</evidence>
<dbReference type="GO" id="GO:0030976">
    <property type="term" value="F:thiamine pyrophosphate binding"/>
    <property type="evidence" value="ECO:0007669"/>
    <property type="project" value="InterPro"/>
</dbReference>
<protein>
    <submittedName>
        <fullName evidence="7">Ogdh protein</fullName>
    </submittedName>
</protein>
<sequence>MRWRPSKKGRKHGPGASEPSFAFRNARRAKKIKDIVLVRLEQIAPFPYDRIIKALSYYPNADVVWCQEEPKNMGAWSYVSPRLSTCVESDVAFVGRPVSAAPATGSAQIHREETRLILDAAFAN</sequence>
<dbReference type="PANTHER" id="PTHR23152:SF4">
    <property type="entry name" value="2-OXOADIPATE DEHYDROGENASE COMPLEX COMPONENT E1"/>
    <property type="match status" value="1"/>
</dbReference>
<dbReference type="Pfam" id="PF16870">
    <property type="entry name" value="OxoGdeHyase_C"/>
    <property type="match status" value="1"/>
</dbReference>
<keyword evidence="8" id="KW-1185">Reference proteome</keyword>
<dbReference type="PANTHER" id="PTHR23152">
    <property type="entry name" value="2-OXOGLUTARATE DEHYDROGENASE"/>
    <property type="match status" value="1"/>
</dbReference>
<evidence type="ECO:0000256" key="3">
    <source>
        <dbReference type="ARBA" id="ARBA00023002"/>
    </source>
</evidence>
<evidence type="ECO:0000313" key="8">
    <source>
        <dbReference type="Proteomes" id="UP000601435"/>
    </source>
</evidence>
<evidence type="ECO:0000256" key="5">
    <source>
        <dbReference type="SAM" id="MobiDB-lite"/>
    </source>
</evidence>
<evidence type="ECO:0000256" key="2">
    <source>
        <dbReference type="ARBA" id="ARBA00006936"/>
    </source>
</evidence>
<comment type="caution">
    <text evidence="7">The sequence shown here is derived from an EMBL/GenBank/DDBJ whole genome shotgun (WGS) entry which is preliminary data.</text>
</comment>
<proteinExistence type="inferred from homology"/>